<feature type="transmembrane region" description="Helical" evidence="1">
    <location>
        <begin position="204"/>
        <end position="222"/>
    </location>
</feature>
<gene>
    <name evidence="2" type="ORF">BB050_02174</name>
</gene>
<feature type="transmembrane region" description="Helical" evidence="1">
    <location>
        <begin position="38"/>
        <end position="56"/>
    </location>
</feature>
<sequence>MSINNIKKKANLIYFFLFFFILLFGVFDFYPVSKLNKLFFVCVIGMVLILVGGLRWETGTDWDSYFNFFNNNNSYNDFISSDFEYLYALLAFSVKQFFNSYTFLLLIFSLLAVSIKLYGFCKISEYKFIFLTILMYYANQLGDVSSTRQSMALSFGVLGIMFVINKKLIPFLITTLIAFYFHSSAIIFLLAIPLIYFRIERKQLILLIFIGFCFGLAITLSGSNNFLFSYVMGGDGHFAERLTTYQEIQEIGNSSTGSAIDPKVSYILGLIRRCFVLLPALFFYEKLALNKNFKILLNIYVVGSLIYLIFTPIIQVLNRMSAYFDVAEFMILPLFVTIPNQRYLRICVYIIIVMYTFAKFYSTIMAFWTFYTPYKLCF</sequence>
<reference evidence="2 3" key="1">
    <citation type="submission" date="2016-08" db="EMBL/GenBank/DDBJ databases">
        <title>Complete genome sequence of Flavobacterium johnsoniae strain GSE09, a volatile-producing biocontrol agent isolated from cucumber (Cucumis sativus).</title>
        <authorList>
            <person name="Jeong J.-J."/>
            <person name="Oh J.Y."/>
            <person name="Jim Y.J."/>
            <person name="Sang M.K."/>
            <person name="Kim K.D."/>
        </authorList>
    </citation>
    <scope>NUCLEOTIDE SEQUENCE [LARGE SCALE GENOMIC DNA]</scope>
    <source>
        <strain evidence="2 3">GSE09</strain>
    </source>
</reference>
<dbReference type="EMBL" id="CP016907">
    <property type="protein sequence ID" value="AOC95290.1"/>
    <property type="molecule type" value="Genomic_DNA"/>
</dbReference>
<accession>A0AAC9GI83</accession>
<feature type="transmembrane region" description="Helical" evidence="1">
    <location>
        <begin position="179"/>
        <end position="197"/>
    </location>
</feature>
<feature type="transmembrane region" description="Helical" evidence="1">
    <location>
        <begin position="12"/>
        <end position="32"/>
    </location>
</feature>
<proteinExistence type="predicted"/>
<dbReference type="InterPro" id="IPR049458">
    <property type="entry name" value="EpsG-like"/>
</dbReference>
<evidence type="ECO:0000313" key="2">
    <source>
        <dbReference type="EMBL" id="AOC95290.1"/>
    </source>
</evidence>
<keyword evidence="1" id="KW-0812">Transmembrane</keyword>
<keyword evidence="1" id="KW-1133">Transmembrane helix</keyword>
<evidence type="ECO:0000313" key="3">
    <source>
        <dbReference type="Proteomes" id="UP000093276"/>
    </source>
</evidence>
<feature type="transmembrane region" description="Helical" evidence="1">
    <location>
        <begin position="320"/>
        <end position="339"/>
    </location>
</feature>
<dbReference type="Pfam" id="PF14897">
    <property type="entry name" value="EpsG"/>
    <property type="match status" value="1"/>
</dbReference>
<feature type="transmembrane region" description="Helical" evidence="1">
    <location>
        <begin position="264"/>
        <end position="283"/>
    </location>
</feature>
<dbReference type="Proteomes" id="UP000093276">
    <property type="component" value="Chromosome"/>
</dbReference>
<dbReference type="RefSeq" id="WP_066033552.1">
    <property type="nucleotide sequence ID" value="NZ_CP016907.1"/>
</dbReference>
<dbReference type="AlphaFoldDB" id="A0AAC9GI83"/>
<organism evidence="2 3">
    <name type="scientific">Flavobacterium anhuiense</name>
    <dbReference type="NCBI Taxonomy" id="459526"/>
    <lineage>
        <taxon>Bacteria</taxon>
        <taxon>Pseudomonadati</taxon>
        <taxon>Bacteroidota</taxon>
        <taxon>Flavobacteriia</taxon>
        <taxon>Flavobacteriales</taxon>
        <taxon>Flavobacteriaceae</taxon>
        <taxon>Flavobacterium</taxon>
    </lineage>
</organism>
<feature type="transmembrane region" description="Helical" evidence="1">
    <location>
        <begin position="346"/>
        <end position="371"/>
    </location>
</feature>
<protein>
    <recommendedName>
        <fullName evidence="4">EpsG family protein</fullName>
    </recommendedName>
</protein>
<keyword evidence="1" id="KW-0472">Membrane</keyword>
<evidence type="ECO:0000256" key="1">
    <source>
        <dbReference type="SAM" id="Phobius"/>
    </source>
</evidence>
<feature type="transmembrane region" description="Helical" evidence="1">
    <location>
        <begin position="295"/>
        <end position="314"/>
    </location>
</feature>
<dbReference type="GeneID" id="32308053"/>
<feature type="transmembrane region" description="Helical" evidence="1">
    <location>
        <begin position="151"/>
        <end position="173"/>
    </location>
</feature>
<name>A0AAC9GI83_9FLAO</name>
<evidence type="ECO:0008006" key="4">
    <source>
        <dbReference type="Google" id="ProtNLM"/>
    </source>
</evidence>
<feature type="transmembrane region" description="Helical" evidence="1">
    <location>
        <begin position="97"/>
        <end position="117"/>
    </location>
</feature>
<dbReference type="KEGG" id="fjg:BB050_02174"/>